<evidence type="ECO:0000256" key="1">
    <source>
        <dbReference type="SAM" id="MobiDB-lite"/>
    </source>
</evidence>
<reference evidence="2 3" key="1">
    <citation type="journal article" date="2020" name="BMC Genomics">
        <title>Intraspecific diversification of the crop wild relative Brassica cretica Lam. using demographic model selection.</title>
        <authorList>
            <person name="Kioukis A."/>
            <person name="Michalopoulou V.A."/>
            <person name="Briers L."/>
            <person name="Pirintsos S."/>
            <person name="Studholme D.J."/>
            <person name="Pavlidis P."/>
            <person name="Sarris P.F."/>
        </authorList>
    </citation>
    <scope>NUCLEOTIDE SEQUENCE [LARGE SCALE GENOMIC DNA]</scope>
    <source>
        <strain evidence="3">cv. PFS-1207/04</strain>
    </source>
</reference>
<keyword evidence="3" id="KW-1185">Reference proteome</keyword>
<accession>A0ABQ7E6S9</accession>
<organism evidence="2 3">
    <name type="scientific">Brassica cretica</name>
    <name type="common">Mustard</name>
    <dbReference type="NCBI Taxonomy" id="69181"/>
    <lineage>
        <taxon>Eukaryota</taxon>
        <taxon>Viridiplantae</taxon>
        <taxon>Streptophyta</taxon>
        <taxon>Embryophyta</taxon>
        <taxon>Tracheophyta</taxon>
        <taxon>Spermatophyta</taxon>
        <taxon>Magnoliopsida</taxon>
        <taxon>eudicotyledons</taxon>
        <taxon>Gunneridae</taxon>
        <taxon>Pentapetalae</taxon>
        <taxon>rosids</taxon>
        <taxon>malvids</taxon>
        <taxon>Brassicales</taxon>
        <taxon>Brassicaceae</taxon>
        <taxon>Brassiceae</taxon>
        <taxon>Brassica</taxon>
    </lineage>
</organism>
<dbReference type="EMBL" id="QGKV02000299">
    <property type="protein sequence ID" value="KAF3592918.1"/>
    <property type="molecule type" value="Genomic_DNA"/>
</dbReference>
<dbReference type="Proteomes" id="UP000266723">
    <property type="component" value="Unassembled WGS sequence"/>
</dbReference>
<evidence type="ECO:0000313" key="3">
    <source>
        <dbReference type="Proteomes" id="UP000266723"/>
    </source>
</evidence>
<evidence type="ECO:0000313" key="2">
    <source>
        <dbReference type="EMBL" id="KAF3592918.1"/>
    </source>
</evidence>
<feature type="region of interest" description="Disordered" evidence="1">
    <location>
        <begin position="35"/>
        <end position="55"/>
    </location>
</feature>
<sequence length="273" mass="30573">MLRDDGDRRKRHYIHSFRIFQPQPSRGKKRRILTISKPHTAGNTSSREDNTALNRSNKIQHRDYKLVPAGSGSHFLQFLVPADSGSYPQIRLSVVPGSCWFRVLSPDQTFCSPWFLLIPGPILRSHFLQFMVPADSGSYPQIRLSAVPDQTFCSPWFLLVPGPILRSDPRSLWICRFRVPKQSQCLQLLTPAGSGSSLHNKSQQHSDPMGAAITAVDDIHTSILITPPHMRKMQGSQAGHNIFRPGLQFGQILKTGGVKRRISRNTAGILGNH</sequence>
<gene>
    <name evidence="2" type="ORF">DY000_02023492</name>
</gene>
<protein>
    <submittedName>
        <fullName evidence="2">Uncharacterized protein</fullName>
    </submittedName>
</protein>
<name>A0ABQ7E6S9_BRACR</name>
<comment type="caution">
    <text evidence="2">The sequence shown here is derived from an EMBL/GenBank/DDBJ whole genome shotgun (WGS) entry which is preliminary data.</text>
</comment>
<feature type="compositionally biased region" description="Polar residues" evidence="1">
    <location>
        <begin position="41"/>
        <end position="55"/>
    </location>
</feature>
<proteinExistence type="predicted"/>